<keyword evidence="3" id="KW-1185">Reference proteome</keyword>
<feature type="compositionally biased region" description="Pro residues" evidence="1">
    <location>
        <begin position="187"/>
        <end position="202"/>
    </location>
</feature>
<evidence type="ECO:0000313" key="2">
    <source>
        <dbReference type="Ensembl" id="ENSEBUP00000020216.1"/>
    </source>
</evidence>
<evidence type="ECO:0000256" key="1">
    <source>
        <dbReference type="SAM" id="MobiDB-lite"/>
    </source>
</evidence>
<reference evidence="2" key="1">
    <citation type="submission" date="2025-08" db="UniProtKB">
        <authorList>
            <consortium name="Ensembl"/>
        </authorList>
    </citation>
    <scope>IDENTIFICATION</scope>
</reference>
<organism evidence="2 3">
    <name type="scientific">Eptatretus burgeri</name>
    <name type="common">Inshore hagfish</name>
    <dbReference type="NCBI Taxonomy" id="7764"/>
    <lineage>
        <taxon>Eukaryota</taxon>
        <taxon>Metazoa</taxon>
        <taxon>Chordata</taxon>
        <taxon>Craniata</taxon>
        <taxon>Vertebrata</taxon>
        <taxon>Cyclostomata</taxon>
        <taxon>Myxini</taxon>
        <taxon>Myxiniformes</taxon>
        <taxon>Myxinidae</taxon>
        <taxon>Eptatretinae</taxon>
        <taxon>Eptatretus</taxon>
    </lineage>
</organism>
<proteinExistence type="predicted"/>
<feature type="compositionally biased region" description="Basic residues" evidence="1">
    <location>
        <begin position="308"/>
        <end position="319"/>
    </location>
</feature>
<accession>A0A8C4QVA4</accession>
<dbReference type="Proteomes" id="UP000694388">
    <property type="component" value="Unplaced"/>
</dbReference>
<name>A0A8C4QVA4_EPTBU</name>
<feature type="region of interest" description="Disordered" evidence="1">
    <location>
        <begin position="256"/>
        <end position="344"/>
    </location>
</feature>
<sequence length="358" mass="38977">MGECTRAAHHCVHFPPVLQRPPSGHSPGRSLVHLHLLEKKLGWVTHKATGLWVSQHQVRSLSRRSWAALHLLQQRHRLFDLLLRQTPTSRSSKPYRPEPLLSPLPAHLLLIQLLDHVSIHLYPNVALVPVTFYLPNKRRTILIVHGAFMFATRSTVIPYRAPPAPPPRPAFVPHVLQRQGPGSRMVPPRPSPPGPPPPPAPPQHVMLPPAHFPPPQVLPMLPISHNSTPKMNPSIIQAPPTVYFAHTLRTQEEVTTAGHTAAHSAGLGDDNLVPVTTAPEESSTVIGPQLPERGGETDGGEGALGTGKKGKVKTAKGNKKGGEKKGKKGSDKPKKSLRTASGITWEDQSLLEWDASGL</sequence>
<feature type="compositionally biased region" description="Basic and acidic residues" evidence="1">
    <location>
        <begin position="320"/>
        <end position="334"/>
    </location>
</feature>
<dbReference type="Ensembl" id="ENSEBUT00000020792.1">
    <property type="protein sequence ID" value="ENSEBUP00000020216.1"/>
    <property type="gene ID" value="ENSEBUG00000012547.1"/>
</dbReference>
<reference evidence="2" key="2">
    <citation type="submission" date="2025-09" db="UniProtKB">
        <authorList>
            <consortium name="Ensembl"/>
        </authorList>
    </citation>
    <scope>IDENTIFICATION</scope>
</reference>
<feature type="region of interest" description="Disordered" evidence="1">
    <location>
        <begin position="168"/>
        <end position="213"/>
    </location>
</feature>
<evidence type="ECO:0000313" key="3">
    <source>
        <dbReference type="Proteomes" id="UP000694388"/>
    </source>
</evidence>
<dbReference type="AlphaFoldDB" id="A0A8C4QVA4"/>
<feature type="compositionally biased region" description="Low complexity" evidence="1">
    <location>
        <begin position="256"/>
        <end position="266"/>
    </location>
</feature>
<protein>
    <submittedName>
        <fullName evidence="2">Uncharacterized protein</fullName>
    </submittedName>
</protein>